<dbReference type="Proteomes" id="UP000182841">
    <property type="component" value="Unassembled WGS sequence"/>
</dbReference>
<organism evidence="2 3">
    <name type="scientific">Streptomyces qinglanensis</name>
    <dbReference type="NCBI Taxonomy" id="943816"/>
    <lineage>
        <taxon>Bacteria</taxon>
        <taxon>Bacillati</taxon>
        <taxon>Actinomycetota</taxon>
        <taxon>Actinomycetes</taxon>
        <taxon>Kitasatosporales</taxon>
        <taxon>Streptomycetaceae</taxon>
        <taxon>Streptomyces</taxon>
    </lineage>
</organism>
<dbReference type="Gene3D" id="2.30.130.30">
    <property type="entry name" value="Hypothetical protein"/>
    <property type="match status" value="1"/>
</dbReference>
<dbReference type="InterPro" id="IPR007374">
    <property type="entry name" value="ASCH_domain"/>
</dbReference>
<dbReference type="OrthoDB" id="359066at2"/>
<evidence type="ECO:0000259" key="1">
    <source>
        <dbReference type="Pfam" id="PF04266"/>
    </source>
</evidence>
<accession>A0A1H9U4S2</accession>
<dbReference type="InterPro" id="IPR015947">
    <property type="entry name" value="PUA-like_sf"/>
</dbReference>
<feature type="domain" description="ASCH" evidence="1">
    <location>
        <begin position="4"/>
        <end position="78"/>
    </location>
</feature>
<sequence length="133" mass="14979">MKALTIRQPWADAITHGSKRVENRTWTTNYRGQILIHAGATDDRHAILPFGENTARRNYPDTRSAILAVANLTDCHAYADCCEPWGNWDVYHWQLSNVRPLQQPVPCKGRLGFWTPPAEVLAAVEKQLAEVSA</sequence>
<reference evidence="3" key="1">
    <citation type="submission" date="2016-10" db="EMBL/GenBank/DDBJ databases">
        <authorList>
            <person name="Varghese N."/>
            <person name="Submissions S."/>
        </authorList>
    </citation>
    <scope>NUCLEOTIDE SEQUENCE [LARGE SCALE GENOMIC DNA]</scope>
    <source>
        <strain evidence="3">CGMCC 4.6825</strain>
    </source>
</reference>
<dbReference type="RefSeq" id="WP_075001219.1">
    <property type="nucleotide sequence ID" value="NZ_FOGO01000007.1"/>
</dbReference>
<protein>
    <submittedName>
        <fullName evidence="2">ASCH domain-containing protein</fullName>
    </submittedName>
</protein>
<dbReference type="Pfam" id="PF04266">
    <property type="entry name" value="ASCH"/>
    <property type="match status" value="1"/>
</dbReference>
<dbReference type="SUPFAM" id="SSF88697">
    <property type="entry name" value="PUA domain-like"/>
    <property type="match status" value="1"/>
</dbReference>
<evidence type="ECO:0000313" key="2">
    <source>
        <dbReference type="EMBL" id="SES04167.1"/>
    </source>
</evidence>
<dbReference type="EMBL" id="FOGO01000007">
    <property type="protein sequence ID" value="SES04167.1"/>
    <property type="molecule type" value="Genomic_DNA"/>
</dbReference>
<evidence type="ECO:0000313" key="3">
    <source>
        <dbReference type="Proteomes" id="UP000182841"/>
    </source>
</evidence>
<dbReference type="AlphaFoldDB" id="A0A1H9U4S2"/>
<gene>
    <name evidence="2" type="ORF">SAMN05421870_107308</name>
</gene>
<proteinExistence type="predicted"/>
<name>A0A1H9U4S2_9ACTN</name>
<keyword evidence="3" id="KW-1185">Reference proteome</keyword>